<dbReference type="SUPFAM" id="SSF56925">
    <property type="entry name" value="OMPA-like"/>
    <property type="match status" value="1"/>
</dbReference>
<keyword evidence="3" id="KW-1185">Reference proteome</keyword>
<gene>
    <name evidence="2" type="ORF">C9I89_05275</name>
</gene>
<feature type="signal peptide" evidence="1">
    <location>
        <begin position="1"/>
        <end position="25"/>
    </location>
</feature>
<dbReference type="Pfam" id="PF11383">
    <property type="entry name" value="DUF3187"/>
    <property type="match status" value="1"/>
</dbReference>
<dbReference type="EMBL" id="PYMC01000002">
    <property type="protein sequence ID" value="PSW06925.1"/>
    <property type="molecule type" value="Genomic_DNA"/>
</dbReference>
<dbReference type="InterPro" id="IPR011250">
    <property type="entry name" value="OMP/PagP_B-barrel"/>
</dbReference>
<organism evidence="2 3">
    <name type="scientific">Photobacterium lipolyticum</name>
    <dbReference type="NCBI Taxonomy" id="266810"/>
    <lineage>
        <taxon>Bacteria</taxon>
        <taxon>Pseudomonadati</taxon>
        <taxon>Pseudomonadota</taxon>
        <taxon>Gammaproteobacteria</taxon>
        <taxon>Vibrionales</taxon>
        <taxon>Vibrionaceae</taxon>
        <taxon>Photobacterium</taxon>
    </lineage>
</organism>
<sequence length="326" mass="36634">MTTSKVNTVVTTSLLAALVTTAANADASFDDYGPLKTYAQSPLQSNSLTPLLRSGFSNRPGAVELYATGTMASVWAETEDYTADYYQNALTVGGQWQVDERWTIDLDYTWHFAANNHLDNLTTIFHDTFGLSQNGRENVDDHSFDISDPEHGIEIHDFRGETLSNAITLYTGYQVFETDRHGLSVGGSLYYNYVSSGPFKNNSFEQSLQANYGYRAGRHRIYTTLGVSHRRGDKALADLPYKKYAFMASVGYQFVLTERHRILLEYHLYEGASETSSDLSQPSNEVLLGYRYHLNNGAVEVSMIENVFNMDNSADIAFTLGYRHRF</sequence>
<feature type="chain" id="PRO_5015425376" description="DUF3187 domain-containing protein" evidence="1">
    <location>
        <begin position="26"/>
        <end position="326"/>
    </location>
</feature>
<dbReference type="AlphaFoldDB" id="A0A2T3N3T6"/>
<evidence type="ECO:0008006" key="4">
    <source>
        <dbReference type="Google" id="ProtNLM"/>
    </source>
</evidence>
<name>A0A2T3N3T6_9GAMM</name>
<dbReference type="OrthoDB" id="5852241at2"/>
<proteinExistence type="predicted"/>
<evidence type="ECO:0000313" key="2">
    <source>
        <dbReference type="EMBL" id="PSW06925.1"/>
    </source>
</evidence>
<dbReference type="InterPro" id="IPR021523">
    <property type="entry name" value="DUF3187"/>
</dbReference>
<reference evidence="2 3" key="1">
    <citation type="submission" date="2018-03" db="EMBL/GenBank/DDBJ databases">
        <title>Whole genome sequencing of Histamine producing bacteria.</title>
        <authorList>
            <person name="Butler K."/>
        </authorList>
    </citation>
    <scope>NUCLEOTIDE SEQUENCE [LARGE SCALE GENOMIC DNA]</scope>
    <source>
        <strain evidence="2 3">DSM 16190</strain>
    </source>
</reference>
<evidence type="ECO:0000256" key="1">
    <source>
        <dbReference type="SAM" id="SignalP"/>
    </source>
</evidence>
<accession>A0A2T3N3T6</accession>
<evidence type="ECO:0000313" key="3">
    <source>
        <dbReference type="Proteomes" id="UP000240904"/>
    </source>
</evidence>
<dbReference type="RefSeq" id="WP_107282288.1">
    <property type="nucleotide sequence ID" value="NZ_PYMC01000002.1"/>
</dbReference>
<comment type="caution">
    <text evidence="2">The sequence shown here is derived from an EMBL/GenBank/DDBJ whole genome shotgun (WGS) entry which is preliminary data.</text>
</comment>
<dbReference type="Proteomes" id="UP000240904">
    <property type="component" value="Unassembled WGS sequence"/>
</dbReference>
<protein>
    <recommendedName>
        <fullName evidence="4">DUF3187 domain-containing protein</fullName>
    </recommendedName>
</protein>
<keyword evidence="1" id="KW-0732">Signal</keyword>